<dbReference type="GO" id="GO:0005737">
    <property type="term" value="C:cytoplasm"/>
    <property type="evidence" value="ECO:0007669"/>
    <property type="project" value="UniProtKB-SubCell"/>
</dbReference>
<feature type="domain" description="Chorismate mutase" evidence="12">
    <location>
        <begin position="161"/>
        <end position="284"/>
    </location>
</feature>
<dbReference type="InterPro" id="IPR036263">
    <property type="entry name" value="Chorismate_II_sf"/>
</dbReference>
<name>G4TGD6_SERID</name>
<evidence type="ECO:0000256" key="2">
    <source>
        <dbReference type="ARBA" id="ARBA00004817"/>
    </source>
</evidence>
<sequence length="307" mass="34878">MSTMQNFMNTEDPLSLDRIRTVLVRLEDTILFSLIERSQFAHNPKCYTKDGIPALKEHGFNGSWLEWFLKETETFQAKARRFTSPDETPFNSDLPPPIIPSLQYPKILHPNTVNVNPSIMSYYVHHCVPRITQNATLAVAAANRARGIKGEAEYDDDGNYGSAATADLEILQAMSRRVHYGKFVAESKFRAHPKEFIPHIRKPNRDALEALIVKPEVERALLARIRKKAILYFQELDMQGEPVGGATGNPKSEIHSSRPKFRVDVDAVVQLYEMFLIPLTKEVEVDYLLQRLEGLSEQEIQALEGNS</sequence>
<keyword evidence="8" id="KW-0057">Aromatic amino acid biosynthesis</keyword>
<dbReference type="FunCoup" id="G4TGD6">
    <property type="interactions" value="288"/>
</dbReference>
<protein>
    <recommendedName>
        <fullName evidence="4">Chorismate mutase</fullName>
        <ecNumber evidence="3">5.4.99.5</ecNumber>
    </recommendedName>
</protein>
<evidence type="ECO:0000313" key="13">
    <source>
        <dbReference type="EMBL" id="CCA70379.1"/>
    </source>
</evidence>
<dbReference type="NCBIfam" id="TIGR01802">
    <property type="entry name" value="CM_pl-yst"/>
    <property type="match status" value="1"/>
</dbReference>
<keyword evidence="9" id="KW-0584">Phenylalanine biosynthesis</keyword>
<evidence type="ECO:0000256" key="8">
    <source>
        <dbReference type="ARBA" id="ARBA00023141"/>
    </source>
</evidence>
<organism evidence="13 14">
    <name type="scientific">Serendipita indica (strain DSM 11827)</name>
    <name type="common">Root endophyte fungus</name>
    <name type="synonym">Piriformospora indica</name>
    <dbReference type="NCBI Taxonomy" id="1109443"/>
    <lineage>
        <taxon>Eukaryota</taxon>
        <taxon>Fungi</taxon>
        <taxon>Dikarya</taxon>
        <taxon>Basidiomycota</taxon>
        <taxon>Agaricomycotina</taxon>
        <taxon>Agaricomycetes</taxon>
        <taxon>Sebacinales</taxon>
        <taxon>Serendipitaceae</taxon>
        <taxon>Serendipita</taxon>
    </lineage>
</organism>
<comment type="caution">
    <text evidence="13">The sequence shown here is derived from an EMBL/GenBank/DDBJ whole genome shotgun (WGS) entry which is preliminary data.</text>
</comment>
<dbReference type="InParanoid" id="G4TGD6"/>
<evidence type="ECO:0000256" key="9">
    <source>
        <dbReference type="ARBA" id="ARBA00023222"/>
    </source>
</evidence>
<dbReference type="UniPathway" id="UPA00120">
    <property type="reaction ID" value="UER00203"/>
</dbReference>
<accession>G4TGD6</accession>
<comment type="catalytic activity">
    <reaction evidence="11">
        <text>chorismate = prephenate</text>
        <dbReference type="Rhea" id="RHEA:13897"/>
        <dbReference type="ChEBI" id="CHEBI:29748"/>
        <dbReference type="ChEBI" id="CHEBI:29934"/>
        <dbReference type="EC" id="5.4.99.5"/>
    </reaction>
    <physiologicalReaction direction="left-to-right" evidence="11">
        <dbReference type="Rhea" id="RHEA:13898"/>
    </physiologicalReaction>
</comment>
<dbReference type="HOGENOM" id="CLU_057757_0_1_1"/>
<dbReference type="SUPFAM" id="SSF48600">
    <property type="entry name" value="Chorismate mutase II"/>
    <property type="match status" value="1"/>
</dbReference>
<dbReference type="PROSITE" id="PS51169">
    <property type="entry name" value="CHORISMATE_MUT_3"/>
    <property type="match status" value="1"/>
</dbReference>
<evidence type="ECO:0000259" key="12">
    <source>
        <dbReference type="Pfam" id="PF01817"/>
    </source>
</evidence>
<dbReference type="eggNOG" id="KOG0795">
    <property type="taxonomic scope" value="Eukaryota"/>
</dbReference>
<dbReference type="Pfam" id="PF01817">
    <property type="entry name" value="CM_2"/>
    <property type="match status" value="1"/>
</dbReference>
<gene>
    <name evidence="13" type="ORF">PIIN_04318</name>
</gene>
<evidence type="ECO:0000313" key="14">
    <source>
        <dbReference type="Proteomes" id="UP000007148"/>
    </source>
</evidence>
<dbReference type="GO" id="GO:0009094">
    <property type="term" value="P:L-phenylalanine biosynthetic process"/>
    <property type="evidence" value="ECO:0007669"/>
    <property type="project" value="UniProtKB-KW"/>
</dbReference>
<dbReference type="PANTHER" id="PTHR21145">
    <property type="entry name" value="CHORISMATE MUTASE"/>
    <property type="match status" value="1"/>
</dbReference>
<dbReference type="InterPro" id="IPR002701">
    <property type="entry name" value="CM_II_prokaryot"/>
</dbReference>
<dbReference type="Proteomes" id="UP000007148">
    <property type="component" value="Unassembled WGS sequence"/>
</dbReference>
<comment type="pathway">
    <text evidence="2">Metabolic intermediate biosynthesis; prephenate biosynthesis; prephenate from chorismate: step 1/1.</text>
</comment>
<keyword evidence="14" id="KW-1185">Reference proteome</keyword>
<dbReference type="Gene3D" id="1.10.590.10">
    <property type="entry name" value="Chorismate mutase, AroQ class superfamily, eukaryotic"/>
    <property type="match status" value="1"/>
</dbReference>
<dbReference type="GO" id="GO:0046417">
    <property type="term" value="P:chorismate metabolic process"/>
    <property type="evidence" value="ECO:0007669"/>
    <property type="project" value="InterPro"/>
</dbReference>
<dbReference type="EMBL" id="CAFZ01000081">
    <property type="protein sequence ID" value="CCA70379.1"/>
    <property type="molecule type" value="Genomic_DNA"/>
</dbReference>
<dbReference type="OrthoDB" id="191918at2759"/>
<keyword evidence="6" id="KW-0827">Tyrosine biosynthesis</keyword>
<evidence type="ECO:0000256" key="7">
    <source>
        <dbReference type="ARBA" id="ARBA00022605"/>
    </source>
</evidence>
<dbReference type="STRING" id="1109443.G4TGD6"/>
<evidence type="ECO:0000256" key="1">
    <source>
        <dbReference type="ARBA" id="ARBA00004496"/>
    </source>
</evidence>
<reference evidence="13 14" key="1">
    <citation type="journal article" date="2011" name="PLoS Pathog.">
        <title>Endophytic Life Strategies Decoded by Genome and Transcriptome Analyses of the Mutualistic Root Symbiont Piriformospora indica.</title>
        <authorList>
            <person name="Zuccaro A."/>
            <person name="Lahrmann U."/>
            <person name="Guldener U."/>
            <person name="Langen G."/>
            <person name="Pfiffi S."/>
            <person name="Biedenkopf D."/>
            <person name="Wong P."/>
            <person name="Samans B."/>
            <person name="Grimm C."/>
            <person name="Basiewicz M."/>
            <person name="Murat C."/>
            <person name="Martin F."/>
            <person name="Kogel K.H."/>
        </authorList>
    </citation>
    <scope>NUCLEOTIDE SEQUENCE [LARGE SCALE GENOMIC DNA]</scope>
    <source>
        <strain evidence="13 14">DSM 11827</strain>
    </source>
</reference>
<dbReference type="OMA" id="ATCDVNC"/>
<evidence type="ECO:0000256" key="11">
    <source>
        <dbReference type="ARBA" id="ARBA00023979"/>
    </source>
</evidence>
<keyword evidence="10" id="KW-0413">Isomerase</keyword>
<dbReference type="InterPro" id="IPR037039">
    <property type="entry name" value="CM_AroQ_sf_eucaryotic"/>
</dbReference>
<evidence type="ECO:0000256" key="4">
    <source>
        <dbReference type="ARBA" id="ARBA00020296"/>
    </source>
</evidence>
<evidence type="ECO:0000256" key="5">
    <source>
        <dbReference type="ARBA" id="ARBA00022490"/>
    </source>
</evidence>
<dbReference type="GO" id="GO:0004106">
    <property type="term" value="F:chorismate mutase activity"/>
    <property type="evidence" value="ECO:0007669"/>
    <property type="project" value="UniProtKB-EC"/>
</dbReference>
<proteinExistence type="predicted"/>
<dbReference type="GO" id="GO:0006571">
    <property type="term" value="P:tyrosine biosynthetic process"/>
    <property type="evidence" value="ECO:0007669"/>
    <property type="project" value="UniProtKB-KW"/>
</dbReference>
<keyword evidence="5" id="KW-0963">Cytoplasm</keyword>
<dbReference type="PANTHER" id="PTHR21145:SF12">
    <property type="entry name" value="CHORISMATE MUTASE"/>
    <property type="match status" value="1"/>
</dbReference>
<evidence type="ECO:0000256" key="10">
    <source>
        <dbReference type="ARBA" id="ARBA00023235"/>
    </source>
</evidence>
<evidence type="ECO:0000256" key="3">
    <source>
        <dbReference type="ARBA" id="ARBA00012404"/>
    </source>
</evidence>
<evidence type="ECO:0000256" key="6">
    <source>
        <dbReference type="ARBA" id="ARBA00022498"/>
    </source>
</evidence>
<dbReference type="AlphaFoldDB" id="G4TGD6"/>
<keyword evidence="7" id="KW-0028">Amino-acid biosynthesis</keyword>
<comment type="subcellular location">
    <subcellularLocation>
        <location evidence="1">Cytoplasm</location>
    </subcellularLocation>
</comment>
<dbReference type="InterPro" id="IPR008238">
    <property type="entry name" value="Chorismate_mutase_AroQ_euk"/>
</dbReference>
<dbReference type="EC" id="5.4.99.5" evidence="3"/>